<dbReference type="CDD" id="cd12148">
    <property type="entry name" value="fungal_TF_MHR"/>
    <property type="match status" value="1"/>
</dbReference>
<feature type="domain" description="Zn(2)-C6 fungal-type" evidence="3">
    <location>
        <begin position="52"/>
        <end position="82"/>
    </location>
</feature>
<dbReference type="PROSITE" id="PS50048">
    <property type="entry name" value="ZN2_CY6_FUNGAL_2"/>
    <property type="match status" value="1"/>
</dbReference>
<dbReference type="OrthoDB" id="4356994at2759"/>
<feature type="compositionally biased region" description="Basic residues" evidence="2">
    <location>
        <begin position="33"/>
        <end position="44"/>
    </location>
</feature>
<reference evidence="4" key="1">
    <citation type="journal article" date="2020" name="Stud. Mycol.">
        <title>101 Dothideomycetes genomes: a test case for predicting lifestyles and emergence of pathogens.</title>
        <authorList>
            <person name="Haridas S."/>
            <person name="Albert R."/>
            <person name="Binder M."/>
            <person name="Bloem J."/>
            <person name="Labutti K."/>
            <person name="Salamov A."/>
            <person name="Andreopoulos B."/>
            <person name="Baker S."/>
            <person name="Barry K."/>
            <person name="Bills G."/>
            <person name="Bluhm B."/>
            <person name="Cannon C."/>
            <person name="Castanera R."/>
            <person name="Culley D."/>
            <person name="Daum C."/>
            <person name="Ezra D."/>
            <person name="Gonzalez J."/>
            <person name="Henrissat B."/>
            <person name="Kuo A."/>
            <person name="Liang C."/>
            <person name="Lipzen A."/>
            <person name="Lutzoni F."/>
            <person name="Magnuson J."/>
            <person name="Mondo S."/>
            <person name="Nolan M."/>
            <person name="Ohm R."/>
            <person name="Pangilinan J."/>
            <person name="Park H.-J."/>
            <person name="Ramirez L."/>
            <person name="Alfaro M."/>
            <person name="Sun H."/>
            <person name="Tritt A."/>
            <person name="Yoshinaga Y."/>
            <person name="Zwiers L.-H."/>
            <person name="Turgeon B."/>
            <person name="Goodwin S."/>
            <person name="Spatafora J."/>
            <person name="Crous P."/>
            <person name="Grigoriev I."/>
        </authorList>
    </citation>
    <scope>NUCLEOTIDE SEQUENCE</scope>
    <source>
        <strain evidence="4">CBS 122368</strain>
    </source>
</reference>
<dbReference type="PANTHER" id="PTHR47785">
    <property type="entry name" value="ZN(II)2CYS6 TRANSCRIPTION FACTOR (EUROFUNG)-RELATED-RELATED"/>
    <property type="match status" value="1"/>
</dbReference>
<name>A0A6A6IN24_9PLEO</name>
<feature type="region of interest" description="Disordered" evidence="2">
    <location>
        <begin position="1"/>
        <end position="44"/>
    </location>
</feature>
<dbReference type="RefSeq" id="XP_033686226.1">
    <property type="nucleotide sequence ID" value="XM_033833124.1"/>
</dbReference>
<dbReference type="AlphaFoldDB" id="A0A6A6IN24"/>
<gene>
    <name evidence="4" type="ORF">BU26DRAFT_563161</name>
</gene>
<protein>
    <recommendedName>
        <fullName evidence="3">Zn(2)-C6 fungal-type domain-containing protein</fullName>
    </recommendedName>
</protein>
<evidence type="ECO:0000259" key="3">
    <source>
        <dbReference type="PROSITE" id="PS50048"/>
    </source>
</evidence>
<evidence type="ECO:0000313" key="5">
    <source>
        <dbReference type="Proteomes" id="UP000800094"/>
    </source>
</evidence>
<dbReference type="Pfam" id="PF00172">
    <property type="entry name" value="Zn_clus"/>
    <property type="match status" value="1"/>
</dbReference>
<keyword evidence="5" id="KW-1185">Reference proteome</keyword>
<dbReference type="InterPro" id="IPR053181">
    <property type="entry name" value="EcdB-like_regulator"/>
</dbReference>
<dbReference type="InterPro" id="IPR001138">
    <property type="entry name" value="Zn2Cys6_DnaBD"/>
</dbReference>
<dbReference type="GO" id="GO:0000981">
    <property type="term" value="F:DNA-binding transcription factor activity, RNA polymerase II-specific"/>
    <property type="evidence" value="ECO:0007669"/>
    <property type="project" value="InterPro"/>
</dbReference>
<dbReference type="SMART" id="SM00066">
    <property type="entry name" value="GAL4"/>
    <property type="match status" value="1"/>
</dbReference>
<dbReference type="GeneID" id="54586454"/>
<organism evidence="4 5">
    <name type="scientific">Trematosphaeria pertusa</name>
    <dbReference type="NCBI Taxonomy" id="390896"/>
    <lineage>
        <taxon>Eukaryota</taxon>
        <taxon>Fungi</taxon>
        <taxon>Dikarya</taxon>
        <taxon>Ascomycota</taxon>
        <taxon>Pezizomycotina</taxon>
        <taxon>Dothideomycetes</taxon>
        <taxon>Pleosporomycetidae</taxon>
        <taxon>Pleosporales</taxon>
        <taxon>Massarineae</taxon>
        <taxon>Trematosphaeriaceae</taxon>
        <taxon>Trematosphaeria</taxon>
    </lineage>
</organism>
<dbReference type="InterPro" id="IPR036864">
    <property type="entry name" value="Zn2-C6_fun-type_DNA-bd_sf"/>
</dbReference>
<dbReference type="EMBL" id="ML987193">
    <property type="protein sequence ID" value="KAF2251222.1"/>
    <property type="molecule type" value="Genomic_DNA"/>
</dbReference>
<dbReference type="Proteomes" id="UP000800094">
    <property type="component" value="Unassembled WGS sequence"/>
</dbReference>
<evidence type="ECO:0000256" key="2">
    <source>
        <dbReference type="SAM" id="MobiDB-lite"/>
    </source>
</evidence>
<accession>A0A6A6IN24</accession>
<dbReference type="PROSITE" id="PS00463">
    <property type="entry name" value="ZN2_CY6_FUNGAL_1"/>
    <property type="match status" value="1"/>
</dbReference>
<proteinExistence type="predicted"/>
<evidence type="ECO:0000313" key="4">
    <source>
        <dbReference type="EMBL" id="KAF2251222.1"/>
    </source>
</evidence>
<dbReference type="Gene3D" id="4.10.240.10">
    <property type="entry name" value="Zn(2)-C6 fungal-type DNA-binding domain"/>
    <property type="match status" value="1"/>
</dbReference>
<dbReference type="CDD" id="cd00067">
    <property type="entry name" value="GAL4"/>
    <property type="match status" value="1"/>
</dbReference>
<dbReference type="PANTHER" id="PTHR47785:SF5">
    <property type="entry name" value="ZN(II)2CYS6 TRANSCRIPTION FACTOR (EUROFUNG)"/>
    <property type="match status" value="1"/>
</dbReference>
<dbReference type="SUPFAM" id="SSF57701">
    <property type="entry name" value="Zn2/Cys6 DNA-binding domain"/>
    <property type="match status" value="1"/>
</dbReference>
<sequence>MQSLQLSAVPRSLVPNTDPSPDDIPPDPESSPPKRKRDSGRMAYPRKRALRACEACRKRKIKCDNQRPTCGGCKDLEIECNFGNGKNDRSTYDSASLEILEKLDYAVGLLEAARDTACDTSITLPIHPQARQASPVVDENILYPSAQHHPTPGSLPWSEDNVKGDAEILLESLEIAGRNPQVSEDILDWAIFQGKYDRSRTEVLIFNPRQETYGDETVATISSDAVRTASPGRGIREEDVPNLIDTFLTNVHIKNPILDSDDIKRKGRRTAEHGFGWDAASCLVLIVCALGSISSIFDPQPVTPALADDLSSVADTPEYSTAESYYVSAQKRIGLLENSIITTQCYFLSGVYEMYSMRPLKAWASFNRACVSLQIYLRGQPQRNFISSKGLERRLYWSCLKSECEIRMEINLPPSGLAKVNYPDVFPSPPASSPVLSDALPRGMSSTVHKNSFAANRLEPDTELIWCYYISEIAVRRIGNRVMNCFYEQDETSWLSMPPHRMIRIAEELELQLTQW</sequence>
<keyword evidence="1" id="KW-0539">Nucleus</keyword>
<evidence type="ECO:0000256" key="1">
    <source>
        <dbReference type="ARBA" id="ARBA00023242"/>
    </source>
</evidence>
<dbReference type="GO" id="GO:0008270">
    <property type="term" value="F:zinc ion binding"/>
    <property type="evidence" value="ECO:0007669"/>
    <property type="project" value="InterPro"/>
</dbReference>